<dbReference type="SUPFAM" id="SSF46938">
    <property type="entry name" value="CRAL/TRIO N-terminal domain"/>
    <property type="match status" value="1"/>
</dbReference>
<dbReference type="SMART" id="SM00516">
    <property type="entry name" value="SEC14"/>
    <property type="match status" value="1"/>
</dbReference>
<dbReference type="Gene3D" id="3.40.525.10">
    <property type="entry name" value="CRAL-TRIO lipid binding domain"/>
    <property type="match status" value="1"/>
</dbReference>
<dbReference type="Pfam" id="PF03765">
    <property type="entry name" value="CRAL_TRIO_N"/>
    <property type="match status" value="1"/>
</dbReference>
<dbReference type="Gene3D" id="2.60.120.680">
    <property type="entry name" value="GOLD domain"/>
    <property type="match status" value="1"/>
</dbReference>
<dbReference type="InterPro" id="IPR036273">
    <property type="entry name" value="CRAL/TRIO_N_dom_sf"/>
</dbReference>
<dbReference type="EMBL" id="GEFM01004156">
    <property type="protein sequence ID" value="JAP71640.1"/>
    <property type="molecule type" value="mRNA"/>
</dbReference>
<dbReference type="Pfam" id="PF00650">
    <property type="entry name" value="CRAL_TRIO"/>
    <property type="match status" value="1"/>
</dbReference>
<dbReference type="PRINTS" id="PR00180">
    <property type="entry name" value="CRETINALDHBP"/>
</dbReference>
<dbReference type="InterPro" id="IPR036865">
    <property type="entry name" value="CRAL-TRIO_dom_sf"/>
</dbReference>
<dbReference type="InterPro" id="IPR009038">
    <property type="entry name" value="GOLD_dom"/>
</dbReference>
<dbReference type="PANTHER" id="PTHR23324:SF83">
    <property type="entry name" value="SEC14-LIKE PROTEIN 2"/>
    <property type="match status" value="1"/>
</dbReference>
<dbReference type="InterPro" id="IPR001251">
    <property type="entry name" value="CRAL-TRIO_dom"/>
</dbReference>
<dbReference type="CDD" id="cd00170">
    <property type="entry name" value="SEC14"/>
    <property type="match status" value="1"/>
</dbReference>
<feature type="domain" description="CRAL-TRIO" evidence="1">
    <location>
        <begin position="75"/>
        <end position="250"/>
    </location>
</feature>
<dbReference type="GO" id="GO:0005737">
    <property type="term" value="C:cytoplasm"/>
    <property type="evidence" value="ECO:0007669"/>
    <property type="project" value="TreeGrafter"/>
</dbReference>
<protein>
    <submittedName>
        <fullName evidence="3">Putative phosphatidylinositol transfer protein sec14</fullName>
    </submittedName>
</protein>
<dbReference type="InterPro" id="IPR036598">
    <property type="entry name" value="GOLD_dom_sf"/>
</dbReference>
<evidence type="ECO:0000313" key="3">
    <source>
        <dbReference type="EMBL" id="JAP71640.1"/>
    </source>
</evidence>
<evidence type="ECO:0000259" key="1">
    <source>
        <dbReference type="PROSITE" id="PS50191"/>
    </source>
</evidence>
<proteinExistence type="evidence at transcript level"/>
<accession>A0A131XZS1</accession>
<dbReference type="SMART" id="SM01100">
    <property type="entry name" value="CRAL_TRIO_N"/>
    <property type="match status" value="1"/>
</dbReference>
<feature type="domain" description="GOLD" evidence="2">
    <location>
        <begin position="284"/>
        <end position="384"/>
    </location>
</feature>
<reference evidence="3" key="1">
    <citation type="submission" date="2016-02" db="EMBL/GenBank/DDBJ databases">
        <title>RNAseq analyses of the midgut from blood- or serum-fed Ixodes ricinus ticks.</title>
        <authorList>
            <person name="Perner J."/>
            <person name="Provaznik J."/>
            <person name="Schrenkova J."/>
            <person name="Urbanova V."/>
            <person name="Ribeiro J.M."/>
            <person name="Kopacek P."/>
        </authorList>
    </citation>
    <scope>NUCLEOTIDE SEQUENCE</scope>
    <source>
        <tissue evidence="3">Gut</tissue>
    </source>
</reference>
<dbReference type="PANTHER" id="PTHR23324">
    <property type="entry name" value="SEC14 RELATED PROTEIN"/>
    <property type="match status" value="1"/>
</dbReference>
<dbReference type="SUPFAM" id="SSF52087">
    <property type="entry name" value="CRAL/TRIO domain"/>
    <property type="match status" value="1"/>
</dbReference>
<dbReference type="PROSITE" id="PS50866">
    <property type="entry name" value="GOLD"/>
    <property type="match status" value="1"/>
</dbReference>
<name>A0A131XZS1_IXORI</name>
<dbReference type="PROSITE" id="PS50191">
    <property type="entry name" value="CRAL_TRIO"/>
    <property type="match status" value="1"/>
</dbReference>
<organism evidence="3">
    <name type="scientific">Ixodes ricinus</name>
    <name type="common">Common tick</name>
    <name type="synonym">Acarus ricinus</name>
    <dbReference type="NCBI Taxonomy" id="34613"/>
    <lineage>
        <taxon>Eukaryota</taxon>
        <taxon>Metazoa</taxon>
        <taxon>Ecdysozoa</taxon>
        <taxon>Arthropoda</taxon>
        <taxon>Chelicerata</taxon>
        <taxon>Arachnida</taxon>
        <taxon>Acari</taxon>
        <taxon>Parasitiformes</taxon>
        <taxon>Ixodida</taxon>
        <taxon>Ixodoidea</taxon>
        <taxon>Ixodidae</taxon>
        <taxon>Ixodinae</taxon>
        <taxon>Ixodes</taxon>
    </lineage>
</organism>
<sequence>MSGYVGDLSDLQKQALDQLKDRIQDIWKEEFTDYFLLRWLRAREFDVSKAESMLRQNQKWRRENNIDTLLETFKIPEALKPFLPGGLCNHDRDGRPVFIVRLGNADIRGLLRCLTKEQMLMVPVAYLEQCAAEARRQSEKLGRIVGTGTVIGDYEHLSLSQACSLDVLEFLRKLIGLYESNYPETLERCFLINTPSFFPFAWKLVLPFLSEKTAGKMQIFSYEGWKPELFKYVDPSAIPVHWGGQLMGPGDDPECTHMIGRGGHVPEHLYLKNQPTVSEDSDTTTCILERGQNLDVPVKVESEGSVLRWKFQTSPGHEVGFGVTWSPTEDTVPTEEILQPTRVKCDLVPEIGELSCAKTGTYIFRFDNSFSWFTNKQISYALQVMNPEEAARIGH</sequence>
<dbReference type="InterPro" id="IPR051064">
    <property type="entry name" value="SEC14/CRAL-TRIO_domain"/>
</dbReference>
<evidence type="ECO:0000259" key="2">
    <source>
        <dbReference type="PROSITE" id="PS50866"/>
    </source>
</evidence>
<dbReference type="AlphaFoldDB" id="A0A131XZS1"/>
<dbReference type="InterPro" id="IPR011074">
    <property type="entry name" value="CRAL/TRIO_N_dom"/>
</dbReference>
<dbReference type="SUPFAM" id="SSF101576">
    <property type="entry name" value="Supernatant protein factor (SPF), C-terminal domain"/>
    <property type="match status" value="1"/>
</dbReference>